<sequence length="301" mass="33390">MVMGQFVTTYRKDYLWPYVKTLGTRPEPERLYQPQFRDDKVCPCHCVPNTLPTSEQTTMLGPAAAGEEAWSRLGPMGPLLDPKMYPAKVSSAPESKVSRYNQPNAFLKKLQEKYPFLYECLRTAPPDDLIARVNKDRLLSTYQVDFCKKQEIPSESYDSLVRAAGLEGLPPCPEPARLPGDVVRPGEKSRISQRVGGGKACGGIPKPEENKQCVGSCKAGPLASMTPGATEYQDTVSRLGTLITREGLHDPRKPPAKTGHIITWHTPACDDKLIDTWGNMAYRDSIHAHGGRRARRGVLKK</sequence>
<accession>A0ABQ9IVB3</accession>
<evidence type="ECO:0000313" key="3">
    <source>
        <dbReference type="Proteomes" id="UP001162164"/>
    </source>
</evidence>
<feature type="region of interest" description="Disordered" evidence="1">
    <location>
        <begin position="171"/>
        <end position="203"/>
    </location>
</feature>
<protein>
    <submittedName>
        <fullName evidence="2">Uncharacterized protein</fullName>
    </submittedName>
</protein>
<dbReference type="EMBL" id="JAPWTJ010002561">
    <property type="protein sequence ID" value="KAJ8965693.1"/>
    <property type="molecule type" value="Genomic_DNA"/>
</dbReference>
<proteinExistence type="predicted"/>
<comment type="caution">
    <text evidence="2">The sequence shown here is derived from an EMBL/GenBank/DDBJ whole genome shotgun (WGS) entry which is preliminary data.</text>
</comment>
<name>A0ABQ9IVB3_9CUCU</name>
<gene>
    <name evidence="2" type="ORF">NQ317_009895</name>
</gene>
<evidence type="ECO:0000256" key="1">
    <source>
        <dbReference type="SAM" id="MobiDB-lite"/>
    </source>
</evidence>
<reference evidence="2" key="1">
    <citation type="journal article" date="2023" name="Insect Mol. Biol.">
        <title>Genome sequencing provides insights into the evolution of gene families encoding plant cell wall-degrading enzymes in longhorned beetles.</title>
        <authorList>
            <person name="Shin N.R."/>
            <person name="Okamura Y."/>
            <person name="Kirsch R."/>
            <person name="Pauchet Y."/>
        </authorList>
    </citation>
    <scope>NUCLEOTIDE SEQUENCE</scope>
    <source>
        <strain evidence="2">MMC_N1</strain>
    </source>
</reference>
<organism evidence="2 3">
    <name type="scientific">Molorchus minor</name>
    <dbReference type="NCBI Taxonomy" id="1323400"/>
    <lineage>
        <taxon>Eukaryota</taxon>
        <taxon>Metazoa</taxon>
        <taxon>Ecdysozoa</taxon>
        <taxon>Arthropoda</taxon>
        <taxon>Hexapoda</taxon>
        <taxon>Insecta</taxon>
        <taxon>Pterygota</taxon>
        <taxon>Neoptera</taxon>
        <taxon>Endopterygota</taxon>
        <taxon>Coleoptera</taxon>
        <taxon>Polyphaga</taxon>
        <taxon>Cucujiformia</taxon>
        <taxon>Chrysomeloidea</taxon>
        <taxon>Cerambycidae</taxon>
        <taxon>Lamiinae</taxon>
        <taxon>Monochamini</taxon>
        <taxon>Molorchus</taxon>
    </lineage>
</organism>
<keyword evidence="3" id="KW-1185">Reference proteome</keyword>
<dbReference type="Proteomes" id="UP001162164">
    <property type="component" value="Unassembled WGS sequence"/>
</dbReference>
<evidence type="ECO:0000313" key="2">
    <source>
        <dbReference type="EMBL" id="KAJ8965693.1"/>
    </source>
</evidence>